<protein>
    <submittedName>
        <fullName evidence="3">Alkaline phosphatase</fullName>
    </submittedName>
</protein>
<proteinExistence type="predicted"/>
<dbReference type="AlphaFoldDB" id="A0A6I4TB74"/>
<dbReference type="PANTHER" id="PTHR43606:SF2">
    <property type="entry name" value="ALKALINE PHOSPHATASE FAMILY PROTEIN (AFU_ORTHOLOGUE AFUA_5G03860)"/>
    <property type="match status" value="1"/>
</dbReference>
<dbReference type="CDD" id="cd07389">
    <property type="entry name" value="MPP_PhoD"/>
    <property type="match status" value="1"/>
</dbReference>
<evidence type="ECO:0000259" key="2">
    <source>
        <dbReference type="Pfam" id="PF16655"/>
    </source>
</evidence>
<comment type="caution">
    <text evidence="3">The sequence shown here is derived from an EMBL/GenBank/DDBJ whole genome shotgun (WGS) entry which is preliminary data.</text>
</comment>
<accession>A0A6I4TB74</accession>
<reference evidence="3 4" key="1">
    <citation type="submission" date="2019-12" db="EMBL/GenBank/DDBJ databases">
        <title>Genomic-based taxomic classification of the family Erythrobacteraceae.</title>
        <authorList>
            <person name="Xu L."/>
        </authorList>
    </citation>
    <scope>NUCLEOTIDE SEQUENCE [LARGE SCALE GENOMIC DNA]</scope>
    <source>
        <strain evidence="3 4">LMG 29518</strain>
    </source>
</reference>
<feature type="domain" description="PhoD-like phosphatase metallophosphatase" evidence="1">
    <location>
        <begin position="147"/>
        <end position="487"/>
    </location>
</feature>
<dbReference type="Proteomes" id="UP000438476">
    <property type="component" value="Unassembled WGS sequence"/>
</dbReference>
<organism evidence="3 4">
    <name type="scientific">Altericroceibacterium endophyticum</name>
    <dbReference type="NCBI Taxonomy" id="1808508"/>
    <lineage>
        <taxon>Bacteria</taxon>
        <taxon>Pseudomonadati</taxon>
        <taxon>Pseudomonadota</taxon>
        <taxon>Alphaproteobacteria</taxon>
        <taxon>Sphingomonadales</taxon>
        <taxon>Erythrobacteraceae</taxon>
        <taxon>Altericroceibacterium</taxon>
    </lineage>
</organism>
<dbReference type="InterPro" id="IPR018946">
    <property type="entry name" value="PhoD-like_MPP"/>
</dbReference>
<evidence type="ECO:0000259" key="1">
    <source>
        <dbReference type="Pfam" id="PF09423"/>
    </source>
</evidence>
<dbReference type="SUPFAM" id="SSF56300">
    <property type="entry name" value="Metallo-dependent phosphatases"/>
    <property type="match status" value="1"/>
</dbReference>
<dbReference type="EMBL" id="WTYT01000007">
    <property type="protein sequence ID" value="MXO67120.1"/>
    <property type="molecule type" value="Genomic_DNA"/>
</dbReference>
<evidence type="ECO:0000313" key="4">
    <source>
        <dbReference type="Proteomes" id="UP000438476"/>
    </source>
</evidence>
<dbReference type="InterPro" id="IPR032093">
    <property type="entry name" value="PhoD_N"/>
</dbReference>
<gene>
    <name evidence="3" type="ORF">GRI91_15250</name>
</gene>
<dbReference type="Pfam" id="PF16655">
    <property type="entry name" value="PhoD_N"/>
    <property type="match status" value="1"/>
</dbReference>
<feature type="domain" description="Phospholipase D N-terminal" evidence="2">
    <location>
        <begin position="38"/>
        <end position="134"/>
    </location>
</feature>
<evidence type="ECO:0000313" key="3">
    <source>
        <dbReference type="EMBL" id="MXO67120.1"/>
    </source>
</evidence>
<dbReference type="InterPro" id="IPR029052">
    <property type="entry name" value="Metallo-depent_PP-like"/>
</dbReference>
<dbReference type="Pfam" id="PF09423">
    <property type="entry name" value="PhoD"/>
    <property type="match status" value="1"/>
</dbReference>
<dbReference type="OrthoDB" id="327733at2"/>
<dbReference type="InterPro" id="IPR038607">
    <property type="entry name" value="PhoD-like_sf"/>
</dbReference>
<dbReference type="Gene3D" id="2.60.40.380">
    <property type="entry name" value="Purple acid phosphatase-like, N-terminal"/>
    <property type="match status" value="1"/>
</dbReference>
<sequence>MALTRRGAIMGAAGAVSTLGMPAVVRAQQAFRTYPFTLGVAAGDADAEGFVIWTRLAPEPLARYGGMPMAPITVQWEVAEDEGFDRVVANGETLARPELGHSVHVELADLKADRVYWYRFQCGRERSMSGRVRTLPMADSDVASLRFGVAGCQNYEDGLYTAWGHLAEEDPAFVFHYGDYIYEGGGSTIHRGWNGRPLPFVRSHTGQKIYSLDDYRQRYAEYKMDQDLQAAHAAAGFYMTFDDHEIENNWVGDRDQQGTPPETFLLRRAAALQAWYEHMPVRRSALPIRGGIQIYRRAQVGNLIDLHLLDTRQFRSDQPCDDGFEPRCPGWSDERAQVLGKAQEDWLFRNLKQGTARWNALAQQVMVMPINRQLGSDDTPIRNMDSWGGYDAARERLLARLSGLGNAIVLTGDEHQNYAGTLRRDAGEGEAVGVEFVSTSISSGGDGSAIRPGTDRIMRQNPYVKYMNDQRGYLLCDVTPDRWEARFRTLDYVTRAGAPVVTARTATVERGVAALHMS</sequence>
<dbReference type="PANTHER" id="PTHR43606">
    <property type="entry name" value="PHOSPHATASE, PUTATIVE (AFU_ORTHOLOGUE AFUA_6G08710)-RELATED"/>
    <property type="match status" value="1"/>
</dbReference>
<dbReference type="Gene3D" id="3.60.21.70">
    <property type="entry name" value="PhoD-like phosphatase"/>
    <property type="match status" value="1"/>
</dbReference>
<keyword evidence="4" id="KW-1185">Reference proteome</keyword>
<name>A0A6I4TB74_9SPHN</name>
<dbReference type="InterPro" id="IPR052900">
    <property type="entry name" value="Phospholipid_Metab_Enz"/>
</dbReference>